<evidence type="ECO:0000256" key="1">
    <source>
        <dbReference type="SAM" id="MobiDB-lite"/>
    </source>
</evidence>
<accession>A0ABU6AHK1</accession>
<feature type="transmembrane region" description="Helical" evidence="2">
    <location>
        <begin position="108"/>
        <end position="141"/>
    </location>
</feature>
<feature type="transmembrane region" description="Helical" evidence="2">
    <location>
        <begin position="29"/>
        <end position="55"/>
    </location>
</feature>
<keyword evidence="2" id="KW-0472">Membrane</keyword>
<comment type="caution">
    <text evidence="4">The sequence shown here is derived from an EMBL/GenBank/DDBJ whole genome shotgun (WGS) entry which is preliminary data.</text>
</comment>
<dbReference type="EMBL" id="JAWLNX010000024">
    <property type="protein sequence ID" value="MEB3371048.1"/>
    <property type="molecule type" value="Genomic_DNA"/>
</dbReference>
<proteinExistence type="predicted"/>
<keyword evidence="2" id="KW-1133">Transmembrane helix</keyword>
<reference evidence="4 5" key="1">
    <citation type="submission" date="2023-10" db="EMBL/GenBank/DDBJ databases">
        <title>Saccharopolyspora sp. nov., isolated from mangrove soil.</title>
        <authorList>
            <person name="Lu Y."/>
            <person name="Liu W."/>
        </authorList>
    </citation>
    <scope>NUCLEOTIDE SEQUENCE [LARGE SCALE GENOMIC DNA]</scope>
    <source>
        <strain evidence="4 5">S2-29</strain>
    </source>
</reference>
<dbReference type="Pfam" id="PF07331">
    <property type="entry name" value="TctB"/>
    <property type="match status" value="1"/>
</dbReference>
<evidence type="ECO:0000313" key="4">
    <source>
        <dbReference type="EMBL" id="MEB3371048.1"/>
    </source>
</evidence>
<sequence length="182" mass="18885">MSESRVTSPGQDRPGETPSGSTWLRDHSELGICVLLAALGAFVLVDALLISTDFAQRGPVGPKTMPIVVGSGLLVVSALLVVDVLRGGRGESEIGEDVDLSVPADWKTVLLLAAAFLANAALINVVGFLLSGVILFWGSAYALGSRAFNRDPLIAAGLTVLTYVVFNYLLGVSLPGIPLLGV</sequence>
<gene>
    <name evidence="4" type="ORF">R4I43_26945</name>
</gene>
<dbReference type="InterPro" id="IPR009936">
    <property type="entry name" value="DUF1468"/>
</dbReference>
<dbReference type="RefSeq" id="WP_324268491.1">
    <property type="nucleotide sequence ID" value="NZ_JAWLNX010000024.1"/>
</dbReference>
<feature type="transmembrane region" description="Helical" evidence="2">
    <location>
        <begin position="67"/>
        <end position="88"/>
    </location>
</feature>
<feature type="domain" description="DUF1468" evidence="3">
    <location>
        <begin position="32"/>
        <end position="175"/>
    </location>
</feature>
<evidence type="ECO:0000313" key="5">
    <source>
        <dbReference type="Proteomes" id="UP001327093"/>
    </source>
</evidence>
<name>A0ABU6AHK1_9PSEU</name>
<keyword evidence="5" id="KW-1185">Reference proteome</keyword>
<organism evidence="4 5">
    <name type="scientific">Saccharopolyspora mangrovi</name>
    <dbReference type="NCBI Taxonomy" id="3082379"/>
    <lineage>
        <taxon>Bacteria</taxon>
        <taxon>Bacillati</taxon>
        <taxon>Actinomycetota</taxon>
        <taxon>Actinomycetes</taxon>
        <taxon>Pseudonocardiales</taxon>
        <taxon>Pseudonocardiaceae</taxon>
        <taxon>Saccharopolyspora</taxon>
    </lineage>
</organism>
<feature type="region of interest" description="Disordered" evidence="1">
    <location>
        <begin position="1"/>
        <end position="22"/>
    </location>
</feature>
<protein>
    <submittedName>
        <fullName evidence="4">Tripartite tricarboxylate transporter TctB family protein</fullName>
    </submittedName>
</protein>
<evidence type="ECO:0000259" key="3">
    <source>
        <dbReference type="Pfam" id="PF07331"/>
    </source>
</evidence>
<evidence type="ECO:0000256" key="2">
    <source>
        <dbReference type="SAM" id="Phobius"/>
    </source>
</evidence>
<feature type="compositionally biased region" description="Polar residues" evidence="1">
    <location>
        <begin position="1"/>
        <end position="10"/>
    </location>
</feature>
<dbReference type="Proteomes" id="UP001327093">
    <property type="component" value="Unassembled WGS sequence"/>
</dbReference>
<keyword evidence="2" id="KW-0812">Transmembrane</keyword>
<feature type="transmembrane region" description="Helical" evidence="2">
    <location>
        <begin position="153"/>
        <end position="177"/>
    </location>
</feature>